<evidence type="ECO:0000256" key="4">
    <source>
        <dbReference type="ARBA" id="ARBA00010714"/>
    </source>
</evidence>
<reference evidence="17" key="1">
    <citation type="journal article" date="2019" name="Int. J. Syst. Evol. Microbiol.">
        <title>The Global Catalogue of Microorganisms (GCM) 10K type strain sequencing project: providing services to taxonomists for standard genome sequencing and annotation.</title>
        <authorList>
            <consortium name="The Broad Institute Genomics Platform"/>
            <consortium name="The Broad Institute Genome Sequencing Center for Infectious Disease"/>
            <person name="Wu L."/>
            <person name="Ma J."/>
        </authorList>
    </citation>
    <scope>NUCLEOTIDE SEQUENCE [LARGE SCALE GENOMIC DNA]</scope>
    <source>
        <strain evidence="17">CCM 2767</strain>
    </source>
</reference>
<feature type="transmembrane region" description="Helical" evidence="15">
    <location>
        <begin position="667"/>
        <end position="685"/>
    </location>
</feature>
<dbReference type="PANTHER" id="PTHR39083">
    <property type="entry name" value="CYCLIC DI-GMP-BINDING PROTEIN"/>
    <property type="match status" value="1"/>
</dbReference>
<keyword evidence="7 15" id="KW-1003">Cell membrane</keyword>
<evidence type="ECO:0000256" key="14">
    <source>
        <dbReference type="ARBA" id="ARBA00033444"/>
    </source>
</evidence>
<evidence type="ECO:0000256" key="2">
    <source>
        <dbReference type="ARBA" id="ARBA00004377"/>
    </source>
</evidence>
<dbReference type="InterPro" id="IPR018513">
    <property type="entry name" value="Cell_synthase_bac"/>
</dbReference>
<evidence type="ECO:0000256" key="7">
    <source>
        <dbReference type="ARBA" id="ARBA00022475"/>
    </source>
</evidence>
<evidence type="ECO:0000256" key="3">
    <source>
        <dbReference type="ARBA" id="ARBA00005186"/>
    </source>
</evidence>
<dbReference type="InterPro" id="IPR003920">
    <property type="entry name" value="Cell_synth_B"/>
</dbReference>
<name>A0A8J3ANN9_9BURK</name>
<dbReference type="NCBIfam" id="NF008323">
    <property type="entry name" value="PRK11114.1-1"/>
    <property type="match status" value="1"/>
</dbReference>
<dbReference type="Proteomes" id="UP000642180">
    <property type="component" value="Unassembled WGS sequence"/>
</dbReference>
<evidence type="ECO:0000256" key="13">
    <source>
        <dbReference type="ARBA" id="ARBA00023136"/>
    </source>
</evidence>
<evidence type="ECO:0000256" key="1">
    <source>
        <dbReference type="ARBA" id="ARBA00002057"/>
    </source>
</evidence>
<protein>
    <recommendedName>
        <fullName evidence="6 15">Cyclic di-GMP-binding protein</fullName>
    </recommendedName>
    <alternativeName>
        <fullName evidence="14 15">Cellulose synthase regulatory subunit</fullName>
    </alternativeName>
</protein>
<dbReference type="EMBL" id="BMDI01000001">
    <property type="protein sequence ID" value="GGI17198.1"/>
    <property type="molecule type" value="Genomic_DNA"/>
</dbReference>
<evidence type="ECO:0000256" key="5">
    <source>
        <dbReference type="ARBA" id="ARBA00011437"/>
    </source>
</evidence>
<evidence type="ECO:0000256" key="6">
    <source>
        <dbReference type="ARBA" id="ARBA00021844"/>
    </source>
</evidence>
<keyword evidence="10 15" id="KW-0812">Transmembrane</keyword>
<evidence type="ECO:0000256" key="11">
    <source>
        <dbReference type="ARBA" id="ARBA00022916"/>
    </source>
</evidence>
<proteinExistence type="inferred from homology"/>
<evidence type="ECO:0000313" key="17">
    <source>
        <dbReference type="Proteomes" id="UP000642180"/>
    </source>
</evidence>
<dbReference type="AlphaFoldDB" id="A0A8J3ANN9"/>
<evidence type="ECO:0000256" key="15">
    <source>
        <dbReference type="RuleBase" id="RU365021"/>
    </source>
</evidence>
<evidence type="ECO:0000313" key="16">
    <source>
        <dbReference type="EMBL" id="GGI17198.1"/>
    </source>
</evidence>
<keyword evidence="9 15" id="KW-0973">c-di-GMP</keyword>
<comment type="function">
    <text evidence="1 15">Binds the cellulose synthase activator, bis-(3'-5') cyclic diguanylic acid (c-di-GMP).</text>
</comment>
<evidence type="ECO:0000256" key="12">
    <source>
        <dbReference type="ARBA" id="ARBA00022989"/>
    </source>
</evidence>
<comment type="pathway">
    <text evidence="3 15">Glycan metabolism; bacterial cellulose biosynthesis.</text>
</comment>
<evidence type="ECO:0000256" key="9">
    <source>
        <dbReference type="ARBA" id="ARBA00022636"/>
    </source>
</evidence>
<dbReference type="PRINTS" id="PR01440">
    <property type="entry name" value="CELLSNTHASEB"/>
</dbReference>
<sequence>MARPMELRGIDGAGEIGFSVRLDEVVAKARLNLSYTLSPALLPGISHLKVFINDEIVQIVPVTRETVLAPQRVVLDLDPRYMTDYNKLRIQLIGHYTMECESPFHSSLWATISNESTLEMEYQSATLTNDLAIFPAPFFDARDNSRLNLPFVFDGTPDLATLRAAGVLASWFGSHADYRQARFPTFLNSLPNKHAIVFLTNAHRPAYLPNIAPVNGPTISMVAHPTQPGQKLLLILGRDAADLQLAADAITLGKAAMTGASMTVKDLQYPKRKAAYDVPRWIPVGRPVRFGELVKNPFDLQTRGITLGGVTLNARMPADLFGWDTKGVLINLKYRHTPVREGETARLNVEINDEYVDTILLGNQRRDGASRLQLPILGEDMASAHSDINIPAFRIGSNNRLYFRFDMPPSDSGHCRATNLSENRAEIDPDSTLDLSRFDHYAAMPNLSFFANNGFPFTKFADLAETTVVISDQPKLAELSTFLGVMGSMGASTGAPATYFKLVNTRDLDNVGDTDILLISDGTASNVLEKWGKSMPALIRATERSFAPLSGAVNAFYDWFGLGRKPAPILGATSTWTGDGPLAAILGFQSPISSGRSVVALTATSADLLPDALNAIQDPGKMRSVRGDLALIGGAEVQSFRTSNDVYYVGHLPWWRWIWFYFNNHPFLVAVLGIFVAILVSLFAFRTLRGIAARRLQQNKKD</sequence>
<dbReference type="Pfam" id="PF03170">
    <property type="entry name" value="BcsB"/>
    <property type="match status" value="1"/>
</dbReference>
<gene>
    <name evidence="16" type="primary">bcsB</name>
    <name evidence="16" type="ORF">GCM10008066_07780</name>
</gene>
<dbReference type="UniPathway" id="UPA00694"/>
<comment type="similarity">
    <text evidence="4 15">Belongs to the AcsB/BcsB family.</text>
</comment>
<comment type="subcellular location">
    <subcellularLocation>
        <location evidence="2">Cell inner membrane</location>
        <topology evidence="2">Single-pass membrane protein</topology>
    </subcellularLocation>
</comment>
<keyword evidence="12 15" id="KW-1133">Transmembrane helix</keyword>
<keyword evidence="13 15" id="KW-0472">Membrane</keyword>
<dbReference type="GO" id="GO:0006011">
    <property type="term" value="P:UDP-alpha-D-glucose metabolic process"/>
    <property type="evidence" value="ECO:0007669"/>
    <property type="project" value="InterPro"/>
</dbReference>
<organism evidence="16 17">
    <name type="scientific">Oxalicibacterium faecigallinarum</name>
    <dbReference type="NCBI Taxonomy" id="573741"/>
    <lineage>
        <taxon>Bacteria</taxon>
        <taxon>Pseudomonadati</taxon>
        <taxon>Pseudomonadota</taxon>
        <taxon>Betaproteobacteria</taxon>
        <taxon>Burkholderiales</taxon>
        <taxon>Oxalobacteraceae</taxon>
        <taxon>Oxalicibacterium</taxon>
    </lineage>
</organism>
<evidence type="ECO:0000256" key="8">
    <source>
        <dbReference type="ARBA" id="ARBA00022519"/>
    </source>
</evidence>
<dbReference type="PANTHER" id="PTHR39083:SF1">
    <property type="entry name" value="CYCLIC DI-GMP-BINDING PROTEIN"/>
    <property type="match status" value="1"/>
</dbReference>
<dbReference type="GO" id="GO:0005886">
    <property type="term" value="C:plasma membrane"/>
    <property type="evidence" value="ECO:0007669"/>
    <property type="project" value="UniProtKB-SubCell"/>
</dbReference>
<keyword evidence="11 15" id="KW-0135">Cellulose biosynthesis</keyword>
<dbReference type="GO" id="GO:0030244">
    <property type="term" value="P:cellulose biosynthetic process"/>
    <property type="evidence" value="ECO:0007669"/>
    <property type="project" value="UniProtKB-KW"/>
</dbReference>
<evidence type="ECO:0000256" key="10">
    <source>
        <dbReference type="ARBA" id="ARBA00022692"/>
    </source>
</evidence>
<comment type="caution">
    <text evidence="16">The sequence shown here is derived from an EMBL/GenBank/DDBJ whole genome shotgun (WGS) entry which is preliminary data.</text>
</comment>
<dbReference type="Gene3D" id="2.60.120.260">
    <property type="entry name" value="Galactose-binding domain-like"/>
    <property type="match status" value="2"/>
</dbReference>
<comment type="subunit">
    <text evidence="5 15">Tightly associated with the cellulose synthase catalytic subunit.</text>
</comment>
<keyword evidence="17" id="KW-1185">Reference proteome</keyword>
<accession>A0A8J3ANN9</accession>
<keyword evidence="8 15" id="KW-0997">Cell inner membrane</keyword>